<dbReference type="PROSITE" id="PS00916">
    <property type="entry name" value="PI3_4_KINASE_2"/>
    <property type="match status" value="1"/>
</dbReference>
<dbReference type="InterPro" id="IPR003152">
    <property type="entry name" value="FATC_dom"/>
</dbReference>
<dbReference type="SUPFAM" id="SSF48371">
    <property type="entry name" value="ARM repeat"/>
    <property type="match status" value="1"/>
</dbReference>
<evidence type="ECO:0000313" key="21">
    <source>
        <dbReference type="EMBL" id="KAK5167578.1"/>
    </source>
</evidence>
<organism evidence="21 22">
    <name type="scientific">Saxophila tyrrhenica</name>
    <dbReference type="NCBI Taxonomy" id="1690608"/>
    <lineage>
        <taxon>Eukaryota</taxon>
        <taxon>Fungi</taxon>
        <taxon>Dikarya</taxon>
        <taxon>Ascomycota</taxon>
        <taxon>Pezizomycotina</taxon>
        <taxon>Dothideomycetes</taxon>
        <taxon>Dothideomycetidae</taxon>
        <taxon>Mycosphaerellales</taxon>
        <taxon>Extremaceae</taxon>
        <taxon>Saxophila</taxon>
    </lineage>
</organism>
<evidence type="ECO:0000256" key="1">
    <source>
        <dbReference type="ARBA" id="ARBA00004123"/>
    </source>
</evidence>
<dbReference type="InterPro" id="IPR044107">
    <property type="entry name" value="PIKKc_ATM"/>
</dbReference>
<dbReference type="InterPro" id="IPR038980">
    <property type="entry name" value="ATM_plant"/>
</dbReference>
<keyword evidence="16" id="KW-0156">Chromatin regulator</keyword>
<comment type="subcellular location">
    <subcellularLocation>
        <location evidence="16">Chromosome</location>
        <location evidence="16">Telomere</location>
    </subcellularLocation>
    <subcellularLocation>
        <location evidence="1 16">Nucleus</location>
    </subcellularLocation>
</comment>
<comment type="catalytic activity">
    <reaction evidence="14 16">
        <text>L-threonyl-[protein] + ATP = O-phospho-L-threonyl-[protein] + ADP + H(+)</text>
        <dbReference type="Rhea" id="RHEA:46608"/>
        <dbReference type="Rhea" id="RHEA-COMP:11060"/>
        <dbReference type="Rhea" id="RHEA-COMP:11605"/>
        <dbReference type="ChEBI" id="CHEBI:15378"/>
        <dbReference type="ChEBI" id="CHEBI:30013"/>
        <dbReference type="ChEBI" id="CHEBI:30616"/>
        <dbReference type="ChEBI" id="CHEBI:61977"/>
        <dbReference type="ChEBI" id="CHEBI:456216"/>
        <dbReference type="EC" id="2.7.11.1"/>
    </reaction>
</comment>
<dbReference type="SMART" id="SM01342">
    <property type="entry name" value="TAN"/>
    <property type="match status" value="1"/>
</dbReference>
<dbReference type="PROSITE" id="PS00915">
    <property type="entry name" value="PI3_4_KINASE_1"/>
    <property type="match status" value="1"/>
</dbReference>
<dbReference type="EC" id="2.7.11.1" evidence="4 16"/>
<dbReference type="SMART" id="SM01343">
    <property type="entry name" value="FATC"/>
    <property type="match status" value="1"/>
</dbReference>
<keyword evidence="7 16" id="KW-0808">Transferase</keyword>
<evidence type="ECO:0000256" key="2">
    <source>
        <dbReference type="ARBA" id="ARBA00010769"/>
    </source>
</evidence>
<evidence type="ECO:0000256" key="15">
    <source>
        <dbReference type="ARBA" id="ARBA00048679"/>
    </source>
</evidence>
<evidence type="ECO:0000256" key="12">
    <source>
        <dbReference type="ARBA" id="ARBA00023242"/>
    </source>
</evidence>
<dbReference type="InterPro" id="IPR057564">
    <property type="entry name" value="HEAT_ATR"/>
</dbReference>
<dbReference type="SMART" id="SM00146">
    <property type="entry name" value="PI3Kc"/>
    <property type="match status" value="1"/>
</dbReference>
<dbReference type="GeneID" id="89928613"/>
<feature type="domain" description="PI3K/PI4K catalytic" evidence="18">
    <location>
        <begin position="2542"/>
        <end position="2853"/>
    </location>
</feature>
<evidence type="ECO:0000256" key="6">
    <source>
        <dbReference type="ARBA" id="ARBA00022527"/>
    </source>
</evidence>
<dbReference type="PANTHER" id="PTHR37079:SF4">
    <property type="entry name" value="SERINE_THREONINE-PROTEIN KINASE ATM"/>
    <property type="match status" value="1"/>
</dbReference>
<evidence type="ECO:0000256" key="9">
    <source>
        <dbReference type="ARBA" id="ARBA00022763"/>
    </source>
</evidence>
<feature type="region of interest" description="Disordered" evidence="17">
    <location>
        <begin position="2823"/>
        <end position="2849"/>
    </location>
</feature>
<evidence type="ECO:0000256" key="17">
    <source>
        <dbReference type="SAM" id="MobiDB-lite"/>
    </source>
</evidence>
<dbReference type="PROSITE" id="PS50290">
    <property type="entry name" value="PI3_4_KINASE_3"/>
    <property type="match status" value="1"/>
</dbReference>
<dbReference type="InterPro" id="IPR000403">
    <property type="entry name" value="PI3/4_kinase_cat_dom"/>
</dbReference>
<name>A0AAV9P4Q0_9PEZI</name>
<dbReference type="GO" id="GO:0006281">
    <property type="term" value="P:DNA repair"/>
    <property type="evidence" value="ECO:0007669"/>
    <property type="project" value="InterPro"/>
</dbReference>
<evidence type="ECO:0000256" key="7">
    <source>
        <dbReference type="ARBA" id="ARBA00022679"/>
    </source>
</evidence>
<evidence type="ECO:0000256" key="4">
    <source>
        <dbReference type="ARBA" id="ARBA00012513"/>
    </source>
</evidence>
<dbReference type="PROSITE" id="PS51190">
    <property type="entry name" value="FATC"/>
    <property type="match status" value="1"/>
</dbReference>
<dbReference type="InterPro" id="IPR014009">
    <property type="entry name" value="PIK_FAT"/>
</dbReference>
<comment type="similarity">
    <text evidence="2 16">Belongs to the PI3/PI4-kinase family. ATM subfamily.</text>
</comment>
<comment type="function">
    <text evidence="13 16">Serine/threonine protein kinase which activates checkpoint signaling upon genotoxic stresses such as ionizing radiation (IR), ultraviolet light (UV), or DNA replication stalling, thereby acting as a DNA damage sensor. Recognizes the substrate consensus sequence [ST]-Q. Phosphorylates histone H2A to form H2AS128ph (gamma-H2A) at sites of DNA damage, involved in the regulation of DNA damage response mechanism. Required for the control of telomere length and genome stability.</text>
</comment>
<evidence type="ECO:0000256" key="3">
    <source>
        <dbReference type="ARBA" id="ARBA00011370"/>
    </source>
</evidence>
<keyword evidence="12 16" id="KW-0539">Nucleus</keyword>
<dbReference type="CDD" id="cd05171">
    <property type="entry name" value="PIKKc_ATM"/>
    <property type="match status" value="1"/>
</dbReference>
<dbReference type="GO" id="GO:0035556">
    <property type="term" value="P:intracellular signal transduction"/>
    <property type="evidence" value="ECO:0007669"/>
    <property type="project" value="UniProtKB-ARBA"/>
</dbReference>
<dbReference type="RefSeq" id="XP_064657284.1">
    <property type="nucleotide sequence ID" value="XM_064804514.1"/>
</dbReference>
<keyword evidence="22" id="KW-1185">Reference proteome</keyword>
<dbReference type="Proteomes" id="UP001337655">
    <property type="component" value="Unassembled WGS sequence"/>
</dbReference>
<feature type="domain" description="FAT" evidence="19">
    <location>
        <begin position="1838"/>
        <end position="2439"/>
    </location>
</feature>
<dbReference type="Gene3D" id="1.10.1070.11">
    <property type="entry name" value="Phosphatidylinositol 3-/4-kinase, catalytic domain"/>
    <property type="match status" value="1"/>
</dbReference>
<dbReference type="GO" id="GO:0005634">
    <property type="term" value="C:nucleus"/>
    <property type="evidence" value="ECO:0007669"/>
    <property type="project" value="UniProtKB-SubCell"/>
</dbReference>
<evidence type="ECO:0000256" key="13">
    <source>
        <dbReference type="ARBA" id="ARBA00025079"/>
    </source>
</evidence>
<evidence type="ECO:0000256" key="14">
    <source>
        <dbReference type="ARBA" id="ARBA00047899"/>
    </source>
</evidence>
<evidence type="ECO:0000256" key="5">
    <source>
        <dbReference type="ARBA" id="ARBA00014619"/>
    </source>
</evidence>
<evidence type="ECO:0000256" key="10">
    <source>
        <dbReference type="ARBA" id="ARBA00022777"/>
    </source>
</evidence>
<feature type="domain" description="FATC" evidence="20">
    <location>
        <begin position="2861"/>
        <end position="2893"/>
    </location>
</feature>
<reference evidence="21 22" key="1">
    <citation type="submission" date="2023-08" db="EMBL/GenBank/DDBJ databases">
        <title>Black Yeasts Isolated from many extreme environments.</title>
        <authorList>
            <person name="Coleine C."/>
            <person name="Stajich J.E."/>
            <person name="Selbmann L."/>
        </authorList>
    </citation>
    <scope>NUCLEOTIDE SEQUENCE [LARGE SCALE GENOMIC DNA]</scope>
    <source>
        <strain evidence="21 22">CCFEE 5935</strain>
    </source>
</reference>
<dbReference type="GO" id="GO:0000781">
    <property type="term" value="C:chromosome, telomeric region"/>
    <property type="evidence" value="ECO:0007669"/>
    <property type="project" value="UniProtKB-SubCell"/>
</dbReference>
<dbReference type="PANTHER" id="PTHR37079">
    <property type="entry name" value="SERINE/THREONINE-PROTEIN KINASE ATM"/>
    <property type="match status" value="1"/>
</dbReference>
<dbReference type="InterPro" id="IPR036940">
    <property type="entry name" value="PI3/4_kinase_cat_sf"/>
</dbReference>
<accession>A0AAV9P4Q0</accession>
<dbReference type="Pfam" id="PF11640">
    <property type="entry name" value="TAN"/>
    <property type="match status" value="1"/>
</dbReference>
<evidence type="ECO:0000256" key="16">
    <source>
        <dbReference type="RuleBase" id="RU365027"/>
    </source>
</evidence>
<evidence type="ECO:0000256" key="8">
    <source>
        <dbReference type="ARBA" id="ARBA00022741"/>
    </source>
</evidence>
<evidence type="ECO:0000259" key="18">
    <source>
        <dbReference type="PROSITE" id="PS50290"/>
    </source>
</evidence>
<dbReference type="InterPro" id="IPR011009">
    <property type="entry name" value="Kinase-like_dom_sf"/>
</dbReference>
<dbReference type="InterPro" id="IPR021668">
    <property type="entry name" value="TAN"/>
</dbReference>
<dbReference type="SUPFAM" id="SSF56112">
    <property type="entry name" value="Protein kinase-like (PK-like)"/>
    <property type="match status" value="1"/>
</dbReference>
<evidence type="ECO:0000259" key="20">
    <source>
        <dbReference type="PROSITE" id="PS51190"/>
    </source>
</evidence>
<evidence type="ECO:0000259" key="19">
    <source>
        <dbReference type="PROSITE" id="PS51189"/>
    </source>
</evidence>
<sequence length="2893" mass="322016">MKGEISLADALERVESSSIKGRTEGLADLKHVLRANNRFETLSDASFHKIYEVLFRLTVSEQSAALKPKTSLTKSAAENRLSACAAALRASLEKGVRIIKLKTTLVLANGSFCEPIALDYAKGLRALLSYQAHVEHLEQEQRERLALFCLECVNRASSDSDDGGDAEAGAEAISVSGTLNGHSYRSSRSQFKESAGSQGGRSLGRQIVEEMVACLGLLTAPANTRSGPTLSTILWGQIELLKRSTSNARSHTDVFGVINNILALSRTENIELTRKVTIPLVRLVRVYWPVKSSLALKDEMLKTLLYLRPYLASALAAGDITARSETKGLLDVVKSEYSKRQEKEQLHLEDLRLHFGHADAHQIGLSVFSLRCGNTRAEANWVTVHMLASLHGLLSACEDEKESDEEEDINPRPRKRLKLTNEIGTLMSTSTNDPTPSRLCTLQLMAFTAQQARFSGKRIGISIDGLSPSCTDENPIIASWAMLALTSLASQITASEERLSSRWASVWQLASRAMNNASTCRAACQLLLAMLKASIPSQQNIAELTGVLTHSIDVNGPASLADSVAHLLTQVLRTAQQVNPTSATATAKSALNWLFRNFSPSMFEDKRYASLHILLEPADVVQLIVSCLGQSGHRLTTPQFPTWMSVGSVWLSCEKQESLLEYLLLLPKPALATHDLSNLSDTSLVSLPNRAGCETNTLDHLIADLRRAQDTWSPMMREKPLSISVDMFTYLCSSVSAAICVAYCNSFRDQRRQDQLQRQAHSLLDQLVEFVPSRDCGQDKVDSMLMTFSSACSKLFADTYHATPCKCEVELCKAIHQACERRRSQEDSKGAHSQAAMDFDDEYDSQDSRQGQQTTTLPDLKHEAAASYSVLAMRSSVTMYAAAVSRLEQELSPPDSGSASMVDYVLSLPRDTILSGRCVVARLPEIGVSLLSDEVERLLEFCTEEFLQAYAYERSEVATGVLLDIMSSLAPQWTSPTQTSLYDLGIDMYVWYTKTALTGGILSPSAQRRVATLLLQLCHGNTDYGYDDDVPSPRTSLFKLLQLGSITVLFHVADQIPSLFGLFVLSNHAPMFDDLQESLPSTTDWVEGMAMRLLFYQKLASAWRSLLRQSVYYIFETAGLAKETSKHAARCATDLSEALGLGSPQELFHLFAPQLLHTWLESRKITDLPFAVFQYESLEALIMHNRSELTAQLLVRSNEDGMQVAAAALKMESPDLVMRSFAQCRAYGIAMDSRKFAGSNEDTCEARLRKLIGKEALKTFTVAQAPAILGQFYLSLQQDDVDPKWSEKRKEYAPATNALSEMKSISHSERFVPDSQQPNFRSRYLFDQIERLCRRTSQNSAQPLDASSFSLAARMLLDSICDALGPLHTCLIIRKLRLLIAMSGDVPFSGFPLEMLVHTLRPYLSDSQCADDVIGILQYLFNHGRQYLRAQPSFLFGTITLIILRMRKHSVARQESTTQESQHRQTVQRMQAFQTWLVDYLRKCTEHIKSRTLAMYSSLTDSLGRVRLPGNAHKDSPESSLILMLLDDGTAEIAAFSSADRDEALVMLSENFDPPSSPSEDCLSGDHDCVRLAHSVWTAMHIPGVDDNFISWAASVVGRAYASTGLRPVSRHSSDKYLGPVALEKYEGVGRSVAAIANRLSAMLYSRKRQEASLADHTLRSVVQSFTVAEEAITFEQMLPSTIVPAFIAGPYGYVPDFAALPSDLPEDPDALRRILASTHGPDLSIWVRQLSLALCRRANEAAVLPALQAALRNDVDLAMELLPYIVHILLAQELDQEQVLRSQLSTAFATHLRIADEEWLPRQRYILKLLSFLRSQQLPNETTDADRLRWLEIDWVGAARAAERCGMHTMALMFAESASQASGGPRRSSSRASLSQISIAQIPRDLLLSIFKAVEEPDSYYGVEQPAALESVLERLDYEDSGYKSLMFRSAQTNNDIQRFGKIGPDNSRGMVHSLSLLNLDSLNFALLSNGYESAKSSTELMETARRLQQWDVVAPEQETSGAASCCFSAFRELSRAVDYASADRKLGSIIVTHTKSASDRLAQSPSSDFLSALAVLVETRGIVASRTQDSFRICWEEVRARQAWMKMAPFEDFRLILSCRQTLLSIMAQNKVFGDVVGSKQSRKAEIESLVDIAQSARQHGHLQEALTAMSQLNNSVRSAEQLGVKANTVALVETASVLWQSDEAVASVQMLRDALEVRKTGKEDISVDQPGLLAQLAHQLAEARLEKPDDILSAYLQPAVNGLQGREMGEEAGKVFHEFATFCDRQLQNPANADELSHITKLRLKKWQDVQDLQPLAKNSKPNDNETRKAYNQAKSWYALDDAEYQRLTKTRDTFLEQSLQNYMLALCASDEHDISVLRFFALWLEYSEAPNVNEVVEVHLHQVPTWKFVVLMNQLMPRLLQDKSTFQTTLKKLVRRICAEHPHHSLHHLYAATRSPKATDEAAVSRYQVAAKIRTEVQGLPKVGPFLKSVFCANGLLNKLAWATPNEQRSNSQVALQDMPDAFNVSNQVPRCKVPPTTFSVPIRPNGSYDDIPFITKYRPAVRIMTGNSHPKRLDAIASNGRTYIELFKSGDDLRQDAIMEQIFGEVSKMLHNHKTTRQRNLHVRTYSVVPLSSQSGVIEFVPNSVSLTDYLSPAHQRYHPQDYKYGTARDKIAAVAGQTTDTRVKEYRKVCDHLQPVLRHFFFERFKDPDEWFAKRTAYTRTTAAISILGHVLGLGDRHCQNIMLDEKTGEVVHIDLGIAFEGGKVLPVPEKVPFRLSRDVVDGMGITKTEGVFRRCCELTMDALRDDKDSIMTLLNVLRYDPLHVWTVSPLRAKRMQEQVKRSAAEGDEGSGRKKDQEAGDADRALSVVEKKLSKNLSTAATVNELIQQATDERNLATLFVGWSAFY</sequence>
<keyword evidence="6 16" id="KW-0723">Serine/threonine-protein kinase</keyword>
<keyword evidence="11 16" id="KW-0067">ATP-binding</keyword>
<dbReference type="EMBL" id="JAVRRT010000011">
    <property type="protein sequence ID" value="KAK5167578.1"/>
    <property type="molecule type" value="Genomic_DNA"/>
</dbReference>
<dbReference type="Pfam" id="PF23593">
    <property type="entry name" value="HEAT_ATR"/>
    <property type="match status" value="1"/>
</dbReference>
<dbReference type="InterPro" id="IPR018936">
    <property type="entry name" value="PI3/4_kinase_CS"/>
</dbReference>
<dbReference type="GO" id="GO:0006325">
    <property type="term" value="P:chromatin organization"/>
    <property type="evidence" value="ECO:0007669"/>
    <property type="project" value="UniProtKB-KW"/>
</dbReference>
<dbReference type="GO" id="GO:0004674">
    <property type="term" value="F:protein serine/threonine kinase activity"/>
    <property type="evidence" value="ECO:0007669"/>
    <property type="project" value="UniProtKB-KW"/>
</dbReference>
<comment type="caution">
    <text evidence="21">The sequence shown here is derived from an EMBL/GenBank/DDBJ whole genome shotgun (WGS) entry which is preliminary data.</text>
</comment>
<comment type="catalytic activity">
    <reaction evidence="15">
        <text>L-seryl-[protein] + ATP = O-phospho-L-seryl-[protein] + ADP + H(+)</text>
        <dbReference type="Rhea" id="RHEA:17989"/>
        <dbReference type="Rhea" id="RHEA-COMP:9863"/>
        <dbReference type="Rhea" id="RHEA-COMP:11604"/>
        <dbReference type="ChEBI" id="CHEBI:15378"/>
        <dbReference type="ChEBI" id="CHEBI:29999"/>
        <dbReference type="ChEBI" id="CHEBI:30616"/>
        <dbReference type="ChEBI" id="CHEBI:83421"/>
        <dbReference type="ChEBI" id="CHEBI:456216"/>
        <dbReference type="EC" id="2.7.11.1"/>
    </reaction>
</comment>
<keyword evidence="8 16" id="KW-0547">Nucleotide-binding</keyword>
<dbReference type="Gene3D" id="3.30.1010.10">
    <property type="entry name" value="Phosphatidylinositol 3-kinase Catalytic Subunit, Chain A, domain 4"/>
    <property type="match status" value="1"/>
</dbReference>
<proteinExistence type="inferred from homology"/>
<comment type="subunit">
    <text evidence="3">Associates with DNA double-strand breaks.</text>
</comment>
<dbReference type="GO" id="GO:0005524">
    <property type="term" value="F:ATP binding"/>
    <property type="evidence" value="ECO:0007669"/>
    <property type="project" value="UniProtKB-KW"/>
</dbReference>
<keyword evidence="16" id="KW-0779">Telomere</keyword>
<keyword evidence="16" id="KW-0158">Chromosome</keyword>
<dbReference type="Pfam" id="PF02260">
    <property type="entry name" value="FATC"/>
    <property type="match status" value="1"/>
</dbReference>
<dbReference type="InterPro" id="IPR016024">
    <property type="entry name" value="ARM-type_fold"/>
</dbReference>
<keyword evidence="9 16" id="KW-0227">DNA damage</keyword>
<keyword evidence="10 16" id="KW-0418">Kinase</keyword>
<protein>
    <recommendedName>
        <fullName evidence="5 16">Serine/threonine-protein kinase Tel1</fullName>
        <ecNumber evidence="4 16">2.7.11.1</ecNumber>
    </recommendedName>
</protein>
<gene>
    <name evidence="21" type="primary">TEL1</name>
    <name evidence="21" type="ORF">LTR77_007277</name>
</gene>
<dbReference type="Pfam" id="PF00454">
    <property type="entry name" value="PI3_PI4_kinase"/>
    <property type="match status" value="1"/>
</dbReference>
<evidence type="ECO:0000313" key="22">
    <source>
        <dbReference type="Proteomes" id="UP001337655"/>
    </source>
</evidence>
<evidence type="ECO:0000256" key="11">
    <source>
        <dbReference type="ARBA" id="ARBA00022840"/>
    </source>
</evidence>
<dbReference type="PROSITE" id="PS51189">
    <property type="entry name" value="FAT"/>
    <property type="match status" value="1"/>
</dbReference>